<gene>
    <name evidence="1" type="ORF">LTR37_000729</name>
</gene>
<name>A0ACC3NYI3_9PEZI</name>
<comment type="caution">
    <text evidence="1">The sequence shown here is derived from an EMBL/GenBank/DDBJ whole genome shotgun (WGS) entry which is preliminary data.</text>
</comment>
<reference evidence="1" key="1">
    <citation type="submission" date="2023-07" db="EMBL/GenBank/DDBJ databases">
        <title>Black Yeasts Isolated from many extreme environments.</title>
        <authorList>
            <person name="Coleine C."/>
            <person name="Stajich J.E."/>
            <person name="Selbmann L."/>
        </authorList>
    </citation>
    <scope>NUCLEOTIDE SEQUENCE</scope>
    <source>
        <strain evidence="1">CCFEE 5714</strain>
    </source>
</reference>
<protein>
    <submittedName>
        <fullName evidence="1">Uncharacterized protein</fullName>
    </submittedName>
</protein>
<accession>A0ACC3NYI3</accession>
<sequence length="620" mass="65053">MPAPPPIVKENVRPSPAAMPTLPPQQTDTTPAEYQGPSLRGNAEQLAAIREFNQSMTKCGNKTRPGRERLLSKERSSNGSNSSRSPAASTLARNGGYPPMGSSPRVGPITRSQTGSLPESPSSPRPPLNLPPLAGSGGLHGRPAVHVPQQDTAPPPVKGWNSFAMNPAQKAGNAKPASVAKAFQEADLTNSRPLAASPTPTSAQSKAATELNSATKNDQGPAASPGKKEEPTKPAANWQMRDITNTPNGRTSSAQPPPHLRAKTANSTDKPPAVSGTVSNAIAVEAVATKNPQPASNGMSGNLFTAAAAKHNLSVKQADTDLRTAKKPELKPVVATQTTGKTEPTSNGSNGAFSTKTAVERKAATKEADMKPSTAQKPELKPVVAPQTTGKAAPTTKGTNSTFSTAPAVEPKASTKEAEIKPSIGKETELKPAMATQTESKPSVDRLATEAATTPGWVNGTKATPNYYAMLGASSGTNKSEANGDDTLFTLQEVKQMLAHVNRRVAVLEQEHFSMQKQLETMVQAEERRKFLGTDNAKVPFSIDVQSRNGPIANVQVHTALKVSDLIRRMRTKADLTPAATMNPRVAINGEQAGHGMMLGEMGVANDKKVAVVFSYDSGS</sequence>
<dbReference type="EMBL" id="JAUTXU010000003">
    <property type="protein sequence ID" value="KAK3725218.1"/>
    <property type="molecule type" value="Genomic_DNA"/>
</dbReference>
<keyword evidence="2" id="KW-1185">Reference proteome</keyword>
<dbReference type="Proteomes" id="UP001281147">
    <property type="component" value="Unassembled WGS sequence"/>
</dbReference>
<evidence type="ECO:0000313" key="2">
    <source>
        <dbReference type="Proteomes" id="UP001281147"/>
    </source>
</evidence>
<organism evidence="1 2">
    <name type="scientific">Vermiconidia calcicola</name>
    <dbReference type="NCBI Taxonomy" id="1690605"/>
    <lineage>
        <taxon>Eukaryota</taxon>
        <taxon>Fungi</taxon>
        <taxon>Dikarya</taxon>
        <taxon>Ascomycota</taxon>
        <taxon>Pezizomycotina</taxon>
        <taxon>Dothideomycetes</taxon>
        <taxon>Dothideomycetidae</taxon>
        <taxon>Mycosphaerellales</taxon>
        <taxon>Extremaceae</taxon>
        <taxon>Vermiconidia</taxon>
    </lineage>
</organism>
<proteinExistence type="predicted"/>
<evidence type="ECO:0000313" key="1">
    <source>
        <dbReference type="EMBL" id="KAK3725218.1"/>
    </source>
</evidence>